<sequence length="241" mass="25987">MIAQEGYTGASLRKVAQRAGCTTGAVTYYFANKRELVVALAESRFDGYDAMLEEVRARADATALFELWLARTADAGFWPVMSQLLVHARHEPALAAVIERRYARYRSVYASIIARGQRRGSIRDDIPADLLADQLSSIGDGWMRSRGALTTLRCSARFSPLRGVGGHGRGGQGPVGIGGFMAAGHLHRACQDGPRPAPTPKEQGLEGTPERPFPREEALASCRLEWAGVSSSTSARSGAAR</sequence>
<evidence type="ECO:0000256" key="4">
    <source>
        <dbReference type="PROSITE-ProRule" id="PRU00335"/>
    </source>
</evidence>
<dbReference type="Proteomes" id="UP000572635">
    <property type="component" value="Unassembled WGS sequence"/>
</dbReference>
<feature type="DNA-binding region" description="H-T-H motif" evidence="4">
    <location>
        <begin position="11"/>
        <end position="30"/>
    </location>
</feature>
<organism evidence="7 8">
    <name type="scientific">Nocardiopsis composta</name>
    <dbReference type="NCBI Taxonomy" id="157465"/>
    <lineage>
        <taxon>Bacteria</taxon>
        <taxon>Bacillati</taxon>
        <taxon>Actinomycetota</taxon>
        <taxon>Actinomycetes</taxon>
        <taxon>Streptosporangiales</taxon>
        <taxon>Nocardiopsidaceae</taxon>
        <taxon>Nocardiopsis</taxon>
    </lineage>
</organism>
<dbReference type="SUPFAM" id="SSF46689">
    <property type="entry name" value="Homeodomain-like"/>
    <property type="match status" value="1"/>
</dbReference>
<dbReference type="InterPro" id="IPR011075">
    <property type="entry name" value="TetR_C"/>
</dbReference>
<dbReference type="EMBL" id="JACHDB010000001">
    <property type="protein sequence ID" value="MBB5434619.1"/>
    <property type="molecule type" value="Genomic_DNA"/>
</dbReference>
<evidence type="ECO:0000256" key="5">
    <source>
        <dbReference type="SAM" id="MobiDB-lite"/>
    </source>
</evidence>
<reference evidence="7 8" key="1">
    <citation type="submission" date="2020-08" db="EMBL/GenBank/DDBJ databases">
        <title>Sequencing the genomes of 1000 actinobacteria strains.</title>
        <authorList>
            <person name="Klenk H.-P."/>
        </authorList>
    </citation>
    <scope>NUCLEOTIDE SEQUENCE [LARGE SCALE GENOMIC DNA]</scope>
    <source>
        <strain evidence="7 8">DSM 44551</strain>
    </source>
</reference>
<dbReference type="AlphaFoldDB" id="A0A7W8VG42"/>
<accession>A0A7W8VG42</accession>
<dbReference type="InterPro" id="IPR009057">
    <property type="entry name" value="Homeodomain-like_sf"/>
</dbReference>
<gene>
    <name evidence="7" type="ORF">HDA36_004703</name>
</gene>
<dbReference type="Gene3D" id="1.10.357.10">
    <property type="entry name" value="Tetracycline Repressor, domain 2"/>
    <property type="match status" value="1"/>
</dbReference>
<feature type="region of interest" description="Disordered" evidence="5">
    <location>
        <begin position="188"/>
        <end position="214"/>
    </location>
</feature>
<keyword evidence="1" id="KW-0805">Transcription regulation</keyword>
<evidence type="ECO:0000256" key="1">
    <source>
        <dbReference type="ARBA" id="ARBA00023015"/>
    </source>
</evidence>
<evidence type="ECO:0000256" key="2">
    <source>
        <dbReference type="ARBA" id="ARBA00023125"/>
    </source>
</evidence>
<proteinExistence type="predicted"/>
<dbReference type="PANTHER" id="PTHR30055:SF229">
    <property type="entry name" value="HTH-TYPE TRANSCRIPTIONAL REPRESSOR RV1474C"/>
    <property type="match status" value="1"/>
</dbReference>
<keyword evidence="3" id="KW-0804">Transcription</keyword>
<dbReference type="InterPro" id="IPR001647">
    <property type="entry name" value="HTH_TetR"/>
</dbReference>
<keyword evidence="8" id="KW-1185">Reference proteome</keyword>
<dbReference type="InterPro" id="IPR050109">
    <property type="entry name" value="HTH-type_TetR-like_transc_reg"/>
</dbReference>
<dbReference type="InterPro" id="IPR036271">
    <property type="entry name" value="Tet_transcr_reg_TetR-rel_C_sf"/>
</dbReference>
<keyword evidence="2 4" id="KW-0238">DNA-binding</keyword>
<dbReference type="Pfam" id="PF00440">
    <property type="entry name" value="TetR_N"/>
    <property type="match status" value="1"/>
</dbReference>
<name>A0A7W8VG42_9ACTN</name>
<dbReference type="PANTHER" id="PTHR30055">
    <property type="entry name" value="HTH-TYPE TRANSCRIPTIONAL REGULATOR RUTR"/>
    <property type="match status" value="1"/>
</dbReference>
<dbReference type="Pfam" id="PF16859">
    <property type="entry name" value="TetR_C_11"/>
    <property type="match status" value="1"/>
</dbReference>
<dbReference type="GO" id="GO:0003700">
    <property type="term" value="F:DNA-binding transcription factor activity"/>
    <property type="evidence" value="ECO:0007669"/>
    <property type="project" value="TreeGrafter"/>
</dbReference>
<comment type="caution">
    <text evidence="7">The sequence shown here is derived from an EMBL/GenBank/DDBJ whole genome shotgun (WGS) entry which is preliminary data.</text>
</comment>
<protein>
    <submittedName>
        <fullName evidence="7">AcrR family transcriptional regulator</fullName>
    </submittedName>
</protein>
<evidence type="ECO:0000313" key="8">
    <source>
        <dbReference type="Proteomes" id="UP000572635"/>
    </source>
</evidence>
<dbReference type="PROSITE" id="PS50977">
    <property type="entry name" value="HTH_TETR_2"/>
    <property type="match status" value="1"/>
</dbReference>
<evidence type="ECO:0000313" key="7">
    <source>
        <dbReference type="EMBL" id="MBB5434619.1"/>
    </source>
</evidence>
<evidence type="ECO:0000259" key="6">
    <source>
        <dbReference type="PROSITE" id="PS50977"/>
    </source>
</evidence>
<dbReference type="Gene3D" id="1.10.10.60">
    <property type="entry name" value="Homeodomain-like"/>
    <property type="match status" value="1"/>
</dbReference>
<dbReference type="GO" id="GO:0000976">
    <property type="term" value="F:transcription cis-regulatory region binding"/>
    <property type="evidence" value="ECO:0007669"/>
    <property type="project" value="TreeGrafter"/>
</dbReference>
<dbReference type="SUPFAM" id="SSF48498">
    <property type="entry name" value="Tetracyclin repressor-like, C-terminal domain"/>
    <property type="match status" value="1"/>
</dbReference>
<evidence type="ECO:0000256" key="3">
    <source>
        <dbReference type="ARBA" id="ARBA00023163"/>
    </source>
</evidence>
<feature type="domain" description="HTH tetR-type" evidence="6">
    <location>
        <begin position="1"/>
        <end position="48"/>
    </location>
</feature>